<sequence length="350" mass="41014">MTERTTLPTETVTAATRRSIFLTLFGTIALVGLFNLAAKFYLIRHTPNRSDWLIREKWELLLRLEKPVDWLILGDSSCNQGIDPSLFDSDLKTTSINLCTVGNMTNVNNAWMLEAYIQRFGPPRHILIVHVYDVWGRDIDPMMMARVPLQLQRLSQFEPRINQRRVTNFQVLLERYLPLYSKNQSLQEVMMFPLDSYETNRSFSLKEDGLMVWHQPNPENVEGQKTMHLSNIQQKPTFQLSNTNRQALEHIISLAEKHQFDVYLANSPIYNELYQQKEFQGYYNQVRDMLRHYANSSSRVHYVLQEPVTFPKEEMENADHVIYPAAKQYTQQLVQAISAEKKQKDIQAKR</sequence>
<protein>
    <submittedName>
        <fullName evidence="2">Uncharacterized protein</fullName>
    </submittedName>
</protein>
<evidence type="ECO:0000313" key="2">
    <source>
        <dbReference type="EMBL" id="BAY54096.1"/>
    </source>
</evidence>
<feature type="transmembrane region" description="Helical" evidence="1">
    <location>
        <begin position="20"/>
        <end position="42"/>
    </location>
</feature>
<keyword evidence="1" id="KW-0812">Transmembrane</keyword>
<accession>A0A1Z4JBH6</accession>
<proteinExistence type="predicted"/>
<keyword evidence="3" id="KW-1185">Reference proteome</keyword>
<dbReference type="EMBL" id="AP018203">
    <property type="protein sequence ID" value="BAY54096.1"/>
    <property type="molecule type" value="Genomic_DNA"/>
</dbReference>
<dbReference type="SUPFAM" id="SSF52266">
    <property type="entry name" value="SGNH hydrolase"/>
    <property type="match status" value="1"/>
</dbReference>
<name>A0A1Z4JBH6_LEPBY</name>
<dbReference type="AlphaFoldDB" id="A0A1Z4JBH6"/>
<keyword evidence="1" id="KW-0472">Membrane</keyword>
<evidence type="ECO:0000313" key="3">
    <source>
        <dbReference type="Proteomes" id="UP000217895"/>
    </source>
</evidence>
<dbReference type="Proteomes" id="UP000217895">
    <property type="component" value="Chromosome"/>
</dbReference>
<keyword evidence="1" id="KW-1133">Transmembrane helix</keyword>
<organism evidence="2 3">
    <name type="scientific">Leptolyngbya boryana NIES-2135</name>
    <dbReference type="NCBI Taxonomy" id="1973484"/>
    <lineage>
        <taxon>Bacteria</taxon>
        <taxon>Bacillati</taxon>
        <taxon>Cyanobacteriota</taxon>
        <taxon>Cyanophyceae</taxon>
        <taxon>Leptolyngbyales</taxon>
        <taxon>Leptolyngbyaceae</taxon>
        <taxon>Leptolyngbya group</taxon>
        <taxon>Leptolyngbya</taxon>
    </lineage>
</organism>
<gene>
    <name evidence="2" type="ORF">NIES2135_09100</name>
</gene>
<reference evidence="2 3" key="1">
    <citation type="submission" date="2017-06" db="EMBL/GenBank/DDBJ databases">
        <title>Genome sequencing of cyanobaciteial culture collection at National Institute for Environmental Studies (NIES).</title>
        <authorList>
            <person name="Hirose Y."/>
            <person name="Shimura Y."/>
            <person name="Fujisawa T."/>
            <person name="Nakamura Y."/>
            <person name="Kawachi M."/>
        </authorList>
    </citation>
    <scope>NUCLEOTIDE SEQUENCE [LARGE SCALE GENOMIC DNA]</scope>
    <source>
        <strain evidence="2 3">NIES-2135</strain>
    </source>
</reference>
<evidence type="ECO:0000256" key="1">
    <source>
        <dbReference type="SAM" id="Phobius"/>
    </source>
</evidence>